<dbReference type="AlphaFoldDB" id="A0A099T307"/>
<dbReference type="PANTHER" id="PTHR30602:SF12">
    <property type="entry name" value="AMINO-ACID ACETYLTRANSFERASE NAGS1, CHLOROPLASTIC-RELATED"/>
    <property type="match status" value="1"/>
</dbReference>
<dbReference type="InterPro" id="IPR000182">
    <property type="entry name" value="GNAT_dom"/>
</dbReference>
<evidence type="ECO:0000313" key="4">
    <source>
        <dbReference type="EMBL" id="KGK99570.1"/>
    </source>
</evidence>
<protein>
    <submittedName>
        <fullName evidence="4">Acetyltransferase</fullName>
    </submittedName>
</protein>
<dbReference type="Pfam" id="PF13508">
    <property type="entry name" value="Acetyltransf_7"/>
    <property type="match status" value="1"/>
</dbReference>
<proteinExistence type="predicted"/>
<dbReference type="RefSeq" id="WP_048193299.1">
    <property type="nucleotide sequence ID" value="NZ_CAAGSM010000007.1"/>
</dbReference>
<organism evidence="4 5">
    <name type="scientific">Methanococcoides methylutens</name>
    <dbReference type="NCBI Taxonomy" id="2226"/>
    <lineage>
        <taxon>Archaea</taxon>
        <taxon>Methanobacteriati</taxon>
        <taxon>Methanobacteriota</taxon>
        <taxon>Stenosarchaea group</taxon>
        <taxon>Methanomicrobia</taxon>
        <taxon>Methanosarcinales</taxon>
        <taxon>Methanosarcinaceae</taxon>
        <taxon>Methanococcoides</taxon>
    </lineage>
</organism>
<dbReference type="EMBL" id="JRHO01000005">
    <property type="protein sequence ID" value="KGK99570.1"/>
    <property type="molecule type" value="Genomic_DNA"/>
</dbReference>
<dbReference type="CDD" id="cd04301">
    <property type="entry name" value="NAT_SF"/>
    <property type="match status" value="1"/>
</dbReference>
<dbReference type="InterPro" id="IPR010167">
    <property type="entry name" value="NH2A_AcTrfase"/>
</dbReference>
<evidence type="ECO:0000256" key="1">
    <source>
        <dbReference type="ARBA" id="ARBA00022679"/>
    </source>
</evidence>
<keyword evidence="5" id="KW-1185">Reference proteome</keyword>
<dbReference type="OrthoDB" id="43754at2157"/>
<feature type="domain" description="N-acetyltransferase" evidence="3">
    <location>
        <begin position="1"/>
        <end position="150"/>
    </location>
</feature>
<evidence type="ECO:0000256" key="2">
    <source>
        <dbReference type="ARBA" id="ARBA00023315"/>
    </source>
</evidence>
<keyword evidence="2" id="KW-0012">Acyltransferase</keyword>
<accession>A0A099T307</accession>
<dbReference type="PROSITE" id="PS51186">
    <property type="entry name" value="GNAT"/>
    <property type="match status" value="1"/>
</dbReference>
<dbReference type="SUPFAM" id="SSF55729">
    <property type="entry name" value="Acyl-CoA N-acyltransferases (Nat)"/>
    <property type="match status" value="1"/>
</dbReference>
<name>A0A099T307_METMT</name>
<dbReference type="Gene3D" id="3.40.630.30">
    <property type="match status" value="1"/>
</dbReference>
<dbReference type="NCBIfam" id="NF005840">
    <property type="entry name" value="PRK07757.1"/>
    <property type="match status" value="1"/>
</dbReference>
<sequence length="150" mass="17051">MIRKAELKDVDAIKKIINYYASQDQMLPRSVSELYEAIRNFYVYKVEGEVVGCCGLQVLWVDLAEVLSFAILPEYRGKRIGTQLLDACLNDARELGVTKVFTLTYAPVFFEKNGFSRVDKSSLPHKIWSGCIKCHKFPDCDEIALSMDIS</sequence>
<gene>
    <name evidence="4" type="ORF">LI82_02165</name>
</gene>
<keyword evidence="1 4" id="KW-0808">Transferase</keyword>
<dbReference type="Proteomes" id="UP000029859">
    <property type="component" value="Unassembled WGS sequence"/>
</dbReference>
<evidence type="ECO:0000313" key="5">
    <source>
        <dbReference type="Proteomes" id="UP000029859"/>
    </source>
</evidence>
<dbReference type="PANTHER" id="PTHR30602">
    <property type="entry name" value="AMINO-ACID ACETYLTRANSFERASE"/>
    <property type="match status" value="1"/>
</dbReference>
<reference evidence="4 5" key="1">
    <citation type="submission" date="2014-09" db="EMBL/GenBank/DDBJ databases">
        <title>Draft genome sequence of an obligately methylotrophic methanogen, Methanococcoides methylutens, isolated from marine sediment.</title>
        <authorList>
            <person name="Guan Y."/>
            <person name="Ngugi D.K."/>
            <person name="Blom J."/>
            <person name="Ali S."/>
            <person name="Ferry J.G."/>
            <person name="Stingl U."/>
        </authorList>
    </citation>
    <scope>NUCLEOTIDE SEQUENCE [LARGE SCALE GENOMIC DNA]</scope>
    <source>
        <strain evidence="4 5">DSM 2657</strain>
    </source>
</reference>
<dbReference type="GO" id="GO:0004042">
    <property type="term" value="F:L-glutamate N-acetyltransferase activity"/>
    <property type="evidence" value="ECO:0007669"/>
    <property type="project" value="InterPro"/>
</dbReference>
<dbReference type="GO" id="GO:0006526">
    <property type="term" value="P:L-arginine biosynthetic process"/>
    <property type="evidence" value="ECO:0007669"/>
    <property type="project" value="InterPro"/>
</dbReference>
<comment type="caution">
    <text evidence="4">The sequence shown here is derived from an EMBL/GenBank/DDBJ whole genome shotgun (WGS) entry which is preliminary data.</text>
</comment>
<dbReference type="GO" id="GO:0005737">
    <property type="term" value="C:cytoplasm"/>
    <property type="evidence" value="ECO:0007669"/>
    <property type="project" value="InterPro"/>
</dbReference>
<dbReference type="InterPro" id="IPR016181">
    <property type="entry name" value="Acyl_CoA_acyltransferase"/>
</dbReference>
<evidence type="ECO:0000259" key="3">
    <source>
        <dbReference type="PROSITE" id="PS51186"/>
    </source>
</evidence>